<reference evidence="2 3" key="2">
    <citation type="submission" date="2015-03" db="EMBL/GenBank/DDBJ databases">
        <authorList>
            <consortium name="Pathogen Informatics"/>
            <person name="Murphy D."/>
        </authorList>
    </citation>
    <scope>NUCLEOTIDE SEQUENCE [LARGE SCALE GENOMIC DNA]</scope>
    <source>
        <strain evidence="3">type strain: CIP110230</strain>
        <strain evidence="2">Type strain: CIP110230</strain>
    </source>
</reference>
<protein>
    <submittedName>
        <fullName evidence="1">Alpha-related fimbriae major subunit</fullName>
    </submittedName>
</protein>
<organism evidence="1 4">
    <name type="scientific">Yersinia pekkanenii</name>
    <dbReference type="NCBI Taxonomy" id="1288385"/>
    <lineage>
        <taxon>Bacteria</taxon>
        <taxon>Pseudomonadati</taxon>
        <taxon>Pseudomonadota</taxon>
        <taxon>Gammaproteobacteria</taxon>
        <taxon>Enterobacterales</taxon>
        <taxon>Yersiniaceae</taxon>
        <taxon>Yersinia</taxon>
    </lineage>
</organism>
<reference evidence="1" key="3">
    <citation type="submission" date="2015-03" db="EMBL/GenBank/DDBJ databases">
        <authorList>
            <person name="Murphy D."/>
        </authorList>
    </citation>
    <scope>NUCLEOTIDE SEQUENCE [LARGE SCALE GENOMIC DNA]</scope>
    <source>
        <strain evidence="1">A125KOH2</strain>
    </source>
</reference>
<reference evidence="4" key="1">
    <citation type="submission" date="2015-03" db="EMBL/GenBank/DDBJ databases">
        <authorList>
            <consortium name="Pathogen Informatics"/>
        </authorList>
    </citation>
    <scope>NUCLEOTIDE SEQUENCE [LARGE SCALE GENOMIC DNA]</scope>
    <source>
        <strain evidence="4">A125KOH2</strain>
    </source>
</reference>
<dbReference type="AlphaFoldDB" id="A0A0T9NQN1"/>
<dbReference type="OrthoDB" id="6481047at2"/>
<dbReference type="EMBL" id="CQAZ01000005">
    <property type="protein sequence ID" value="CNH25274.1"/>
    <property type="molecule type" value="Genomic_DNA"/>
</dbReference>
<dbReference type="Proteomes" id="UP000045840">
    <property type="component" value="Unassembled WGS sequence"/>
</dbReference>
<dbReference type="EMBL" id="CWJL01000010">
    <property type="protein sequence ID" value="CRY67210.1"/>
    <property type="molecule type" value="Genomic_DNA"/>
</dbReference>
<gene>
    <name evidence="1" type="ORF">ERS008529_00757</name>
    <name evidence="2" type="ORF">ERS137968_02276</name>
</gene>
<accession>A0A0T9NQN1</accession>
<dbReference type="RefSeq" id="WP_049610052.1">
    <property type="nucleotide sequence ID" value="NZ_CAWMMU010000010.1"/>
</dbReference>
<sequence length="356" mass="39836">MKVKNKLFFMGLLWLIIQPIAIANPYFYPYIQRYSNCSITVLEDNSVQVSFRAHHADTPFDPHKIQYNQGRGNIPNSEAITLTPNQAMLSIYVYKTDGTPDLSIPSHAISDIYLNGINPISTNNNTQNIKFDGGSDVFSNTYYDVSFRIAANALQSIRIGATVGGVLNIGEQQYSLFSSNGVSFGSSGKQCAHFYPQTSGAPDEMTIDPKFSLSPATWQLGAIQLDELLNTDTHSINHEQVEFCINYQTRGIRETAKYNIQINNLNGLSPNSNYFQLKDGDKVIHYQIEQFNYDGSVDQFPNSYGRMMELATLHQIPEQSVNENICFSAEINLFSTETTDKGSYSDTLNFTITPLS</sequence>
<dbReference type="Proteomes" id="UP000044625">
    <property type="component" value="Unassembled WGS sequence"/>
</dbReference>
<evidence type="ECO:0000313" key="2">
    <source>
        <dbReference type="EMBL" id="CRY67210.1"/>
    </source>
</evidence>
<evidence type="ECO:0000313" key="1">
    <source>
        <dbReference type="EMBL" id="CNH25274.1"/>
    </source>
</evidence>
<name>A0A0T9NQN1_9GAMM</name>
<evidence type="ECO:0000313" key="4">
    <source>
        <dbReference type="Proteomes" id="UP000045840"/>
    </source>
</evidence>
<dbReference type="STRING" id="1288385.ERS137968_02276"/>
<proteinExistence type="predicted"/>
<evidence type="ECO:0000313" key="3">
    <source>
        <dbReference type="Proteomes" id="UP000044625"/>
    </source>
</evidence>
<keyword evidence="3" id="KW-1185">Reference proteome</keyword>